<reference evidence="11 12" key="1">
    <citation type="submission" date="2016-09" db="EMBL/GenBank/DDBJ databases">
        <title>Complete genome of Desulfosporosinus sp. OL.</title>
        <authorList>
            <person name="Mardanov A."/>
            <person name="Beletsky A."/>
            <person name="Panova A."/>
            <person name="Karnachuk O."/>
            <person name="Ravin N."/>
        </authorList>
    </citation>
    <scope>NUCLEOTIDE SEQUENCE [LARGE SCALE GENOMIC DNA]</scope>
    <source>
        <strain evidence="11 12">OL</strain>
    </source>
</reference>
<feature type="transmembrane region" description="Helical" evidence="10">
    <location>
        <begin position="315"/>
        <end position="341"/>
    </location>
</feature>
<feature type="transmembrane region" description="Helical" evidence="10">
    <location>
        <begin position="271"/>
        <end position="294"/>
    </location>
</feature>
<keyword evidence="6 10" id="KW-0812">Transmembrane</keyword>
<proteinExistence type="inferred from homology"/>
<evidence type="ECO:0000313" key="11">
    <source>
        <dbReference type="EMBL" id="OLN32526.1"/>
    </source>
</evidence>
<feature type="transmembrane region" description="Helical" evidence="10">
    <location>
        <begin position="165"/>
        <end position="190"/>
    </location>
</feature>
<dbReference type="PIRSF" id="PIRSF006603">
    <property type="entry name" value="DinF"/>
    <property type="match status" value="1"/>
</dbReference>
<evidence type="ECO:0000256" key="6">
    <source>
        <dbReference type="ARBA" id="ARBA00022692"/>
    </source>
</evidence>
<dbReference type="RefSeq" id="WP_075364261.1">
    <property type="nucleotide sequence ID" value="NZ_MLBF01000008.1"/>
</dbReference>
<feature type="transmembrane region" description="Helical" evidence="10">
    <location>
        <begin position="93"/>
        <end position="116"/>
    </location>
</feature>
<feature type="transmembrane region" description="Helical" evidence="10">
    <location>
        <begin position="388"/>
        <end position="408"/>
    </location>
</feature>
<dbReference type="GO" id="GO:0005886">
    <property type="term" value="C:plasma membrane"/>
    <property type="evidence" value="ECO:0007669"/>
    <property type="project" value="UniProtKB-SubCell"/>
</dbReference>
<dbReference type="Pfam" id="PF01554">
    <property type="entry name" value="MatE"/>
    <property type="match status" value="2"/>
</dbReference>
<name>A0A1Q8QYY2_9FIRM</name>
<evidence type="ECO:0000256" key="4">
    <source>
        <dbReference type="ARBA" id="ARBA00022448"/>
    </source>
</evidence>
<feature type="transmembrane region" description="Helical" evidence="10">
    <location>
        <begin position="48"/>
        <end position="72"/>
    </location>
</feature>
<keyword evidence="8 10" id="KW-0472">Membrane</keyword>
<dbReference type="InterPro" id="IPR045070">
    <property type="entry name" value="MATE_MepA-like"/>
</dbReference>
<keyword evidence="12" id="KW-1185">Reference proteome</keyword>
<evidence type="ECO:0000256" key="9">
    <source>
        <dbReference type="ARBA" id="ARBA00023251"/>
    </source>
</evidence>
<organism evidence="11 12">
    <name type="scientific">Desulfosporosinus metallidurans</name>
    <dbReference type="NCBI Taxonomy" id="1888891"/>
    <lineage>
        <taxon>Bacteria</taxon>
        <taxon>Bacillati</taxon>
        <taxon>Bacillota</taxon>
        <taxon>Clostridia</taxon>
        <taxon>Eubacteriales</taxon>
        <taxon>Desulfitobacteriaceae</taxon>
        <taxon>Desulfosporosinus</taxon>
    </lineage>
</organism>
<dbReference type="GO" id="GO:0042910">
    <property type="term" value="F:xenobiotic transmembrane transporter activity"/>
    <property type="evidence" value="ECO:0007669"/>
    <property type="project" value="InterPro"/>
</dbReference>
<protein>
    <recommendedName>
        <fullName evidence="3">Multidrug export protein MepA</fullName>
    </recommendedName>
</protein>
<evidence type="ECO:0000256" key="3">
    <source>
        <dbReference type="ARBA" id="ARBA00022106"/>
    </source>
</evidence>
<dbReference type="GO" id="GO:0015297">
    <property type="term" value="F:antiporter activity"/>
    <property type="evidence" value="ECO:0007669"/>
    <property type="project" value="InterPro"/>
</dbReference>
<comment type="caution">
    <text evidence="11">The sequence shown here is derived from an EMBL/GenBank/DDBJ whole genome shotgun (WGS) entry which is preliminary data.</text>
</comment>
<dbReference type="PANTHER" id="PTHR43823">
    <property type="entry name" value="SPORULATION PROTEIN YKVU"/>
    <property type="match status" value="1"/>
</dbReference>
<dbReference type="InterPro" id="IPR048279">
    <property type="entry name" value="MdtK-like"/>
</dbReference>
<keyword evidence="7 10" id="KW-1133">Transmembrane helix</keyword>
<accession>A0A1Q8QYY2</accession>
<dbReference type="PANTHER" id="PTHR43823:SF3">
    <property type="entry name" value="MULTIDRUG EXPORT PROTEIN MEPA"/>
    <property type="match status" value="1"/>
</dbReference>
<comment type="similarity">
    <text evidence="2">Belongs to the multi antimicrobial extrusion (MATE) (TC 2.A.66.1) family. MepA subfamily.</text>
</comment>
<dbReference type="InterPro" id="IPR051327">
    <property type="entry name" value="MATE_MepA_subfamily"/>
</dbReference>
<keyword evidence="9" id="KW-0046">Antibiotic resistance</keyword>
<dbReference type="Proteomes" id="UP000186102">
    <property type="component" value="Unassembled WGS sequence"/>
</dbReference>
<evidence type="ECO:0000256" key="5">
    <source>
        <dbReference type="ARBA" id="ARBA00022475"/>
    </source>
</evidence>
<dbReference type="NCBIfam" id="TIGR00797">
    <property type="entry name" value="matE"/>
    <property type="match status" value="1"/>
</dbReference>
<evidence type="ECO:0000256" key="2">
    <source>
        <dbReference type="ARBA" id="ARBA00008417"/>
    </source>
</evidence>
<sequence>MIRSQQLGEEKIGKLLLSYSVPAIIGMLVNGLYNIVDRIFVGRGVGSLALSGIAISFPITLAIMAFGMLIGIGATSVISIRLGQQKREEAERIVGNAFSLLVGISLIITLLGYLFMDPLLVGLGASSEVLPYAKQYISVLLGGAVFQSIGFGMNNFIRAEGNPRIAMYTMILGAVLNTILNPIFIFGLHIGVAGSALATVISQFVTAAWVMYYFLGNKAMLKLRLRNLQPEWILVKDILGIGLSPFAMQLVGSFVTVFLNNALAIHGGDLSIAAMGVITSITMLIFMPIFGIGQGVQPILGFNYGARRYDRVKQALKLAVIGATGVMIFGFLIVELFPAALMSLFSTDPELVRIGASGMRIYLMMLPIIGFQVTVVGYFQATGKPRKSLFLSLSRQLIFLVPMIWILPKFWGLSGVWLASPVSDFASAVLTAVWLSQDLKLLHYGESIVETK</sequence>
<keyword evidence="5" id="KW-1003">Cell membrane</keyword>
<dbReference type="GO" id="GO:0046677">
    <property type="term" value="P:response to antibiotic"/>
    <property type="evidence" value="ECO:0007669"/>
    <property type="project" value="UniProtKB-KW"/>
</dbReference>
<feature type="transmembrane region" description="Helical" evidence="10">
    <location>
        <begin position="361"/>
        <end position="381"/>
    </location>
</feature>
<dbReference type="CDD" id="cd13143">
    <property type="entry name" value="MATE_MepA_like"/>
    <property type="match status" value="1"/>
</dbReference>
<feature type="transmembrane region" description="Helical" evidence="10">
    <location>
        <begin position="196"/>
        <end position="216"/>
    </location>
</feature>
<dbReference type="AlphaFoldDB" id="A0A1Q8QYY2"/>
<feature type="transmembrane region" description="Helical" evidence="10">
    <location>
        <begin position="12"/>
        <end position="36"/>
    </location>
</feature>
<dbReference type="EMBL" id="MLBF01000008">
    <property type="protein sequence ID" value="OLN32526.1"/>
    <property type="molecule type" value="Genomic_DNA"/>
</dbReference>
<feature type="transmembrane region" description="Helical" evidence="10">
    <location>
        <begin position="136"/>
        <end position="153"/>
    </location>
</feature>
<dbReference type="InterPro" id="IPR002528">
    <property type="entry name" value="MATE_fam"/>
</dbReference>
<keyword evidence="4" id="KW-0813">Transport</keyword>
<feature type="transmembrane region" description="Helical" evidence="10">
    <location>
        <begin position="237"/>
        <end position="259"/>
    </location>
</feature>
<dbReference type="STRING" id="1888891.DSOL_1564"/>
<evidence type="ECO:0000256" key="1">
    <source>
        <dbReference type="ARBA" id="ARBA00004651"/>
    </source>
</evidence>
<evidence type="ECO:0000313" key="12">
    <source>
        <dbReference type="Proteomes" id="UP000186102"/>
    </source>
</evidence>
<gene>
    <name evidence="11" type="ORF">DSOL_1564</name>
</gene>
<dbReference type="OrthoDB" id="9811110at2"/>
<evidence type="ECO:0000256" key="7">
    <source>
        <dbReference type="ARBA" id="ARBA00022989"/>
    </source>
</evidence>
<evidence type="ECO:0000256" key="8">
    <source>
        <dbReference type="ARBA" id="ARBA00023136"/>
    </source>
</evidence>
<evidence type="ECO:0000256" key="10">
    <source>
        <dbReference type="SAM" id="Phobius"/>
    </source>
</evidence>
<comment type="subcellular location">
    <subcellularLocation>
        <location evidence="1">Cell membrane</location>
        <topology evidence="1">Multi-pass membrane protein</topology>
    </subcellularLocation>
</comment>